<proteinExistence type="predicted"/>
<evidence type="ECO:0000256" key="1">
    <source>
        <dbReference type="ARBA" id="ARBA00022553"/>
    </source>
</evidence>
<feature type="modified residue" description="4-aspartylphosphate" evidence="2">
    <location>
        <position position="56"/>
    </location>
</feature>
<keyword evidence="3" id="KW-0175">Coiled coil</keyword>
<dbReference type="Proteomes" id="UP001500194">
    <property type="component" value="Unassembled WGS sequence"/>
</dbReference>
<dbReference type="PANTHER" id="PTHR44591:SF3">
    <property type="entry name" value="RESPONSE REGULATORY DOMAIN-CONTAINING PROTEIN"/>
    <property type="match status" value="1"/>
</dbReference>
<dbReference type="CDD" id="cd00156">
    <property type="entry name" value="REC"/>
    <property type="match status" value="1"/>
</dbReference>
<evidence type="ECO:0000313" key="6">
    <source>
        <dbReference type="Proteomes" id="UP001500194"/>
    </source>
</evidence>
<dbReference type="PROSITE" id="PS50110">
    <property type="entry name" value="RESPONSE_REGULATORY"/>
    <property type="match status" value="1"/>
</dbReference>
<protein>
    <submittedName>
        <fullName evidence="5">Response regulator</fullName>
    </submittedName>
</protein>
<dbReference type="Pfam" id="PF08663">
    <property type="entry name" value="HalX"/>
    <property type="match status" value="1"/>
</dbReference>
<evidence type="ECO:0000313" key="5">
    <source>
        <dbReference type="EMBL" id="GAA0643689.1"/>
    </source>
</evidence>
<feature type="domain" description="Response regulatory" evidence="4">
    <location>
        <begin position="9"/>
        <end position="118"/>
    </location>
</feature>
<dbReference type="Gene3D" id="3.40.50.2300">
    <property type="match status" value="1"/>
</dbReference>
<accession>A0AAV3SYD6</accession>
<dbReference type="InterPro" id="IPR050595">
    <property type="entry name" value="Bact_response_regulator"/>
</dbReference>
<name>A0AAV3SYD6_9EURY</name>
<sequence>MTDDDGNPVVLAVDDEERVTEAYSLWLPDEYTVLTAVDGREALSMMDSSVDVVLLDREMPNMRGDEALDRIREEGYDCRVAMVTGVEPDVDIIEMGFDTYLTKPVTGEDLREVVEDLLSRATFDSRSQRFFALVAKQSTLETERSHGELEESEEYQELTREVERLREELDETFAAMDEEGVQASYRDI</sequence>
<dbReference type="InterPro" id="IPR001789">
    <property type="entry name" value="Sig_transdc_resp-reg_receiver"/>
</dbReference>
<dbReference type="InterPro" id="IPR013971">
    <property type="entry name" value="HalX_domain"/>
</dbReference>
<dbReference type="PANTHER" id="PTHR44591">
    <property type="entry name" value="STRESS RESPONSE REGULATOR PROTEIN 1"/>
    <property type="match status" value="1"/>
</dbReference>
<dbReference type="RefSeq" id="WP_227262091.1">
    <property type="nucleotide sequence ID" value="NZ_BAAADU010000002.1"/>
</dbReference>
<gene>
    <name evidence="5" type="ORF">GCM10009019_01870</name>
</gene>
<dbReference type="SMART" id="SM00448">
    <property type="entry name" value="REC"/>
    <property type="match status" value="1"/>
</dbReference>
<keyword evidence="6" id="KW-1185">Reference proteome</keyword>
<dbReference type="EMBL" id="BAAADU010000002">
    <property type="protein sequence ID" value="GAA0643689.1"/>
    <property type="molecule type" value="Genomic_DNA"/>
</dbReference>
<reference evidence="5 6" key="1">
    <citation type="journal article" date="2019" name="Int. J. Syst. Evol. Microbiol.">
        <title>The Global Catalogue of Microorganisms (GCM) 10K type strain sequencing project: providing services to taxonomists for standard genome sequencing and annotation.</title>
        <authorList>
            <consortium name="The Broad Institute Genomics Platform"/>
            <consortium name="The Broad Institute Genome Sequencing Center for Infectious Disease"/>
            <person name="Wu L."/>
            <person name="Ma J."/>
        </authorList>
    </citation>
    <scope>NUCLEOTIDE SEQUENCE [LARGE SCALE GENOMIC DNA]</scope>
    <source>
        <strain evidence="5 6">JCM 16327</strain>
    </source>
</reference>
<dbReference type="InterPro" id="IPR011006">
    <property type="entry name" value="CheY-like_superfamily"/>
</dbReference>
<dbReference type="AlphaFoldDB" id="A0AAV3SYD6"/>
<dbReference type="GO" id="GO:0000160">
    <property type="term" value="P:phosphorelay signal transduction system"/>
    <property type="evidence" value="ECO:0007669"/>
    <property type="project" value="InterPro"/>
</dbReference>
<organism evidence="5 6">
    <name type="scientific">Salarchaeum japonicum</name>
    <dbReference type="NCBI Taxonomy" id="555573"/>
    <lineage>
        <taxon>Archaea</taxon>
        <taxon>Methanobacteriati</taxon>
        <taxon>Methanobacteriota</taxon>
        <taxon>Stenosarchaea group</taxon>
        <taxon>Halobacteria</taxon>
        <taxon>Halobacteriales</taxon>
        <taxon>Halobacteriaceae</taxon>
    </lineage>
</organism>
<keyword evidence="1 2" id="KW-0597">Phosphoprotein</keyword>
<feature type="coiled-coil region" evidence="3">
    <location>
        <begin position="148"/>
        <end position="175"/>
    </location>
</feature>
<dbReference type="SUPFAM" id="SSF52172">
    <property type="entry name" value="CheY-like"/>
    <property type="match status" value="1"/>
</dbReference>
<evidence type="ECO:0000259" key="4">
    <source>
        <dbReference type="PROSITE" id="PS50110"/>
    </source>
</evidence>
<comment type="caution">
    <text evidence="5">The sequence shown here is derived from an EMBL/GenBank/DDBJ whole genome shotgun (WGS) entry which is preliminary data.</text>
</comment>
<dbReference type="GeneID" id="68572703"/>
<evidence type="ECO:0000256" key="2">
    <source>
        <dbReference type="PROSITE-ProRule" id="PRU00169"/>
    </source>
</evidence>
<dbReference type="Pfam" id="PF00072">
    <property type="entry name" value="Response_reg"/>
    <property type="match status" value="1"/>
</dbReference>
<evidence type="ECO:0000256" key="3">
    <source>
        <dbReference type="SAM" id="Coils"/>
    </source>
</evidence>